<evidence type="ECO:0000256" key="3">
    <source>
        <dbReference type="ARBA" id="ARBA00022691"/>
    </source>
</evidence>
<dbReference type="AlphaFoldDB" id="A0A6S6QHP1"/>
<keyword evidence="3" id="KW-0949">S-adenosyl-L-methionine</keyword>
<evidence type="ECO:0000256" key="1">
    <source>
        <dbReference type="ARBA" id="ARBA00022603"/>
    </source>
</evidence>
<evidence type="ECO:0000256" key="2">
    <source>
        <dbReference type="ARBA" id="ARBA00022679"/>
    </source>
</evidence>
<keyword evidence="2" id="KW-0808">Transferase</keyword>
<proteinExistence type="predicted"/>
<dbReference type="InterPro" id="IPR029063">
    <property type="entry name" value="SAM-dependent_MTases_sf"/>
</dbReference>
<dbReference type="RefSeq" id="WP_222876377.1">
    <property type="nucleotide sequence ID" value="NZ_AP023361.1"/>
</dbReference>
<dbReference type="GO" id="GO:0008168">
    <property type="term" value="F:methyltransferase activity"/>
    <property type="evidence" value="ECO:0007669"/>
    <property type="project" value="UniProtKB-KW"/>
</dbReference>
<sequence>MKTDTAHLAWNSRWASETGRADWLTPDMDVVELSEALLAGGKTKRALDLGCGVGRHALHFARLGFETYAMDMAEAGVSEVRASAADAGLKIVTEVAPMTALPFPDGHFDYVLSFNVIYHGDLPIVQQAVSEIRRVLKPGGIYQGTMLSKRHRAYGVGTEVAPNTFVVDDDEDRGHPHFYCNAAELVSLFEGFELKSLVDKSHEKPNTWHWHLSAERL</sequence>
<accession>A0A6S6QHP1</accession>
<name>A0A6S6QHP1_9HYPH</name>
<dbReference type="GO" id="GO:0032259">
    <property type="term" value="P:methylation"/>
    <property type="evidence" value="ECO:0007669"/>
    <property type="project" value="UniProtKB-KW"/>
</dbReference>
<dbReference type="InterPro" id="IPR041698">
    <property type="entry name" value="Methyltransf_25"/>
</dbReference>
<protein>
    <recommendedName>
        <fullName evidence="4">Methyltransferase domain-containing protein</fullName>
    </recommendedName>
</protein>
<dbReference type="Gene3D" id="3.40.50.150">
    <property type="entry name" value="Vaccinia Virus protein VP39"/>
    <property type="match status" value="1"/>
</dbReference>
<gene>
    <name evidence="5" type="ORF">IZ6_04190</name>
</gene>
<evidence type="ECO:0000259" key="4">
    <source>
        <dbReference type="Pfam" id="PF13649"/>
    </source>
</evidence>
<feature type="domain" description="Methyltransferase" evidence="4">
    <location>
        <begin position="47"/>
        <end position="140"/>
    </location>
</feature>
<dbReference type="PANTHER" id="PTHR43464:SF19">
    <property type="entry name" value="UBIQUINONE BIOSYNTHESIS O-METHYLTRANSFERASE, MITOCHONDRIAL"/>
    <property type="match status" value="1"/>
</dbReference>
<dbReference type="EMBL" id="AP023361">
    <property type="protein sequence ID" value="BCJ89684.1"/>
    <property type="molecule type" value="Genomic_DNA"/>
</dbReference>
<dbReference type="Proteomes" id="UP000515317">
    <property type="component" value="Chromosome"/>
</dbReference>
<dbReference type="KEGG" id="tso:IZ6_04190"/>
<keyword evidence="1" id="KW-0489">Methyltransferase</keyword>
<dbReference type="SUPFAM" id="SSF53335">
    <property type="entry name" value="S-adenosyl-L-methionine-dependent methyltransferases"/>
    <property type="match status" value="1"/>
</dbReference>
<organism evidence="5 6">
    <name type="scientific">Terrihabitans soli</name>
    <dbReference type="NCBI Taxonomy" id="708113"/>
    <lineage>
        <taxon>Bacteria</taxon>
        <taxon>Pseudomonadati</taxon>
        <taxon>Pseudomonadota</taxon>
        <taxon>Alphaproteobacteria</taxon>
        <taxon>Hyphomicrobiales</taxon>
        <taxon>Terrihabitans</taxon>
    </lineage>
</organism>
<dbReference type="CDD" id="cd02440">
    <property type="entry name" value="AdoMet_MTases"/>
    <property type="match status" value="1"/>
</dbReference>
<reference evidence="5 6" key="1">
    <citation type="submission" date="2020-08" db="EMBL/GenBank/DDBJ databases">
        <title>Genome sequence of Rhizobiales bacterium strain IZ6.</title>
        <authorList>
            <person name="Nakai R."/>
            <person name="Naganuma T."/>
        </authorList>
    </citation>
    <scope>NUCLEOTIDE SEQUENCE [LARGE SCALE GENOMIC DNA]</scope>
    <source>
        <strain evidence="5 6">IZ6</strain>
    </source>
</reference>
<evidence type="ECO:0000313" key="5">
    <source>
        <dbReference type="EMBL" id="BCJ89684.1"/>
    </source>
</evidence>
<evidence type="ECO:0000313" key="6">
    <source>
        <dbReference type="Proteomes" id="UP000515317"/>
    </source>
</evidence>
<dbReference type="PANTHER" id="PTHR43464">
    <property type="entry name" value="METHYLTRANSFERASE"/>
    <property type="match status" value="1"/>
</dbReference>
<keyword evidence="6" id="KW-1185">Reference proteome</keyword>
<dbReference type="Pfam" id="PF13649">
    <property type="entry name" value="Methyltransf_25"/>
    <property type="match status" value="1"/>
</dbReference>